<evidence type="ECO:0000313" key="3">
    <source>
        <dbReference type="EMBL" id="CAB4182024.1"/>
    </source>
</evidence>
<dbReference type="EMBL" id="LR797021">
    <property type="protein sequence ID" value="CAB4182024.1"/>
    <property type="molecule type" value="Genomic_DNA"/>
</dbReference>
<evidence type="ECO:0000313" key="6">
    <source>
        <dbReference type="EMBL" id="CAB4222609.1"/>
    </source>
</evidence>
<dbReference type="EMBL" id="LR796860">
    <property type="protein sequence ID" value="CAB4170432.1"/>
    <property type="molecule type" value="Genomic_DNA"/>
</dbReference>
<organism evidence="4">
    <name type="scientific">uncultured Caudovirales phage</name>
    <dbReference type="NCBI Taxonomy" id="2100421"/>
    <lineage>
        <taxon>Viruses</taxon>
        <taxon>Duplodnaviria</taxon>
        <taxon>Heunggongvirae</taxon>
        <taxon>Uroviricota</taxon>
        <taxon>Caudoviricetes</taxon>
        <taxon>Peduoviridae</taxon>
        <taxon>Maltschvirus</taxon>
        <taxon>Maltschvirus maltsch</taxon>
    </lineage>
</organism>
<dbReference type="EMBL" id="LR798378">
    <property type="protein sequence ID" value="CAB5227698.1"/>
    <property type="molecule type" value="Genomic_DNA"/>
</dbReference>
<dbReference type="EMBL" id="LR797157">
    <property type="protein sequence ID" value="CAB4190649.1"/>
    <property type="molecule type" value="Genomic_DNA"/>
</dbReference>
<gene>
    <name evidence="3" type="ORF">UFOVP1065_112</name>
    <name evidence="4" type="ORF">UFOVP1198_81</name>
    <name evidence="5" type="ORF">UFOVP1418_73</name>
    <name evidence="7" type="ORF">UFOVP1524_77</name>
    <name evidence="6" type="ORF">UFOVP1651_77</name>
    <name evidence="1" type="ORF">UFOVP908_55</name>
    <name evidence="2" type="ORF">UFOVP990_81</name>
</gene>
<reference evidence="4" key="1">
    <citation type="submission" date="2020-05" db="EMBL/GenBank/DDBJ databases">
        <authorList>
            <person name="Chiriac C."/>
            <person name="Salcher M."/>
            <person name="Ghai R."/>
            <person name="Kavagutti S V."/>
        </authorList>
    </citation>
    <scope>NUCLEOTIDE SEQUENCE</scope>
</reference>
<evidence type="ECO:0000313" key="2">
    <source>
        <dbReference type="EMBL" id="CAB4176894.1"/>
    </source>
</evidence>
<accession>A0A6J5R1B5</accession>
<evidence type="ECO:0000313" key="4">
    <source>
        <dbReference type="EMBL" id="CAB4190649.1"/>
    </source>
</evidence>
<evidence type="ECO:0000313" key="5">
    <source>
        <dbReference type="EMBL" id="CAB4211065.1"/>
    </source>
</evidence>
<dbReference type="EMBL" id="LR796945">
    <property type="protein sequence ID" value="CAB4176894.1"/>
    <property type="molecule type" value="Genomic_DNA"/>
</dbReference>
<name>A0A6J5R1B5_9CAUD</name>
<evidence type="ECO:0000313" key="7">
    <source>
        <dbReference type="EMBL" id="CAB5227698.1"/>
    </source>
</evidence>
<evidence type="ECO:0000313" key="1">
    <source>
        <dbReference type="EMBL" id="CAB4170432.1"/>
    </source>
</evidence>
<protein>
    <submittedName>
        <fullName evidence="4">Uncharacterized protein</fullName>
    </submittedName>
</protein>
<proteinExistence type="predicted"/>
<sequence>MNSIPASQISSMIHMRVRMIEAFERHLQASAFARKAEKATTVEEQIKFCQEFLDNHRKSLPPINLGGDHYNLNSGVESHVTTYRDRNVKALTVSYSVNEYNMMMMSERERQDVIGGNLREGLMNSILTSGAIQMGNYKDNSTLCTIYTAKIGVYMP</sequence>
<dbReference type="EMBL" id="LR797518">
    <property type="protein sequence ID" value="CAB4222609.1"/>
    <property type="molecule type" value="Genomic_DNA"/>
</dbReference>
<dbReference type="EMBL" id="LR797369">
    <property type="protein sequence ID" value="CAB4211065.1"/>
    <property type="molecule type" value="Genomic_DNA"/>
</dbReference>